<reference evidence="1 2" key="1">
    <citation type="submission" date="2022-12" db="EMBL/GenBank/DDBJ databases">
        <title>Chromosome-scale assembly of the Ensete ventricosum genome.</title>
        <authorList>
            <person name="Dussert Y."/>
            <person name="Stocks J."/>
            <person name="Wendawek A."/>
            <person name="Woldeyes F."/>
            <person name="Nichols R.A."/>
            <person name="Borrell J.S."/>
        </authorList>
    </citation>
    <scope>NUCLEOTIDE SEQUENCE [LARGE SCALE GENOMIC DNA]</scope>
    <source>
        <strain evidence="2">cv. Maze</strain>
        <tissue evidence="1">Seeds</tissue>
    </source>
</reference>
<evidence type="ECO:0000313" key="2">
    <source>
        <dbReference type="Proteomes" id="UP001222027"/>
    </source>
</evidence>
<organism evidence="1 2">
    <name type="scientific">Ensete ventricosum</name>
    <name type="common">Abyssinian banana</name>
    <name type="synonym">Musa ensete</name>
    <dbReference type="NCBI Taxonomy" id="4639"/>
    <lineage>
        <taxon>Eukaryota</taxon>
        <taxon>Viridiplantae</taxon>
        <taxon>Streptophyta</taxon>
        <taxon>Embryophyta</taxon>
        <taxon>Tracheophyta</taxon>
        <taxon>Spermatophyta</taxon>
        <taxon>Magnoliopsida</taxon>
        <taxon>Liliopsida</taxon>
        <taxon>Zingiberales</taxon>
        <taxon>Musaceae</taxon>
        <taxon>Ensete</taxon>
    </lineage>
</organism>
<dbReference type="Proteomes" id="UP001222027">
    <property type="component" value="Unassembled WGS sequence"/>
</dbReference>
<evidence type="ECO:0000313" key="1">
    <source>
        <dbReference type="EMBL" id="KAJ8471281.1"/>
    </source>
</evidence>
<proteinExistence type="predicted"/>
<comment type="caution">
    <text evidence="1">The sequence shown here is derived from an EMBL/GenBank/DDBJ whole genome shotgun (WGS) entry which is preliminary data.</text>
</comment>
<protein>
    <submittedName>
        <fullName evidence="1">Uncharacterized protein</fullName>
    </submittedName>
</protein>
<dbReference type="AlphaFoldDB" id="A0AAV8P9T3"/>
<dbReference type="EMBL" id="JAQQAF010000007">
    <property type="protein sequence ID" value="KAJ8471281.1"/>
    <property type="molecule type" value="Genomic_DNA"/>
</dbReference>
<sequence length="92" mass="9857">MDLETGAPLPSRLHVGANAVGASSDGRRVHGADTNNGGRWKDMAMAYRTLGVVFGGLVTSRLYVTSASLSMPTIMVKAIAISWLMWRGTCCW</sequence>
<gene>
    <name evidence="1" type="ORF">OPV22_025624</name>
</gene>
<name>A0AAV8P9T3_ENSVE</name>
<keyword evidence="2" id="KW-1185">Reference proteome</keyword>
<accession>A0AAV8P9T3</accession>